<keyword evidence="5" id="KW-0472">Membrane</keyword>
<keyword evidence="3" id="KW-0408">Iron</keyword>
<evidence type="ECO:0000313" key="8">
    <source>
        <dbReference type="EMBL" id="MBP1041123.1"/>
    </source>
</evidence>
<evidence type="ECO:0000256" key="2">
    <source>
        <dbReference type="ARBA" id="ARBA00022801"/>
    </source>
</evidence>
<dbReference type="PANTHER" id="PTHR42988:SF2">
    <property type="entry name" value="CYCLIC NUCLEOTIDE PHOSPHODIESTERASE CBUA0032-RELATED"/>
    <property type="match status" value="1"/>
</dbReference>
<dbReference type="AlphaFoldDB" id="A0A940PE31"/>
<reference evidence="8" key="1">
    <citation type="submission" date="2020-12" db="EMBL/GenBank/DDBJ databases">
        <title>Vagococcus allomyrinae sp. nov. and Enterococcus lavae sp. nov., isolated from the larvae of Allomyrina dichotoma.</title>
        <authorList>
            <person name="Lee S.D."/>
        </authorList>
    </citation>
    <scope>NUCLEOTIDE SEQUENCE</scope>
    <source>
        <strain evidence="8">BWB3-3</strain>
    </source>
</reference>
<comment type="similarity">
    <text evidence="4">Belongs to the cyclic nucleotide phosphodiesterase class-III family.</text>
</comment>
<dbReference type="EMBL" id="JAEEGA010000005">
    <property type="protein sequence ID" value="MBP1041123.1"/>
    <property type="molecule type" value="Genomic_DNA"/>
</dbReference>
<dbReference type="Proteomes" id="UP000674938">
    <property type="component" value="Unassembled WGS sequence"/>
</dbReference>
<evidence type="ECO:0000256" key="3">
    <source>
        <dbReference type="ARBA" id="ARBA00023004"/>
    </source>
</evidence>
<keyword evidence="2" id="KW-0378">Hydrolase</keyword>
<evidence type="ECO:0000259" key="6">
    <source>
        <dbReference type="Pfam" id="PF00149"/>
    </source>
</evidence>
<dbReference type="InterPro" id="IPR050884">
    <property type="entry name" value="CNP_phosphodiesterase-III"/>
</dbReference>
<dbReference type="Pfam" id="PF00149">
    <property type="entry name" value="Metallophos"/>
    <property type="match status" value="1"/>
</dbReference>
<gene>
    <name evidence="8" type="ORF">I6N95_08915</name>
</gene>
<feature type="domain" description="Cyclic nucleotide phosphodiesterase C-terminal" evidence="7">
    <location>
        <begin position="344"/>
        <end position="451"/>
    </location>
</feature>
<keyword evidence="5" id="KW-1133">Transmembrane helix</keyword>
<dbReference type="Gene3D" id="3.60.21.10">
    <property type="match status" value="1"/>
</dbReference>
<name>A0A940PE31_9ENTE</name>
<evidence type="ECO:0000256" key="5">
    <source>
        <dbReference type="SAM" id="Phobius"/>
    </source>
</evidence>
<dbReference type="Gene3D" id="1.10.246.180">
    <property type="match status" value="1"/>
</dbReference>
<keyword evidence="9" id="KW-1185">Reference proteome</keyword>
<dbReference type="GO" id="GO:0016787">
    <property type="term" value="F:hydrolase activity"/>
    <property type="evidence" value="ECO:0007669"/>
    <property type="project" value="UniProtKB-KW"/>
</dbReference>
<dbReference type="InterPro" id="IPR040869">
    <property type="entry name" value="CNP_C"/>
</dbReference>
<sequence length="461" mass="52346">MIFIKSKKIYAIGAVSILLIIGVFSWLINRSVLNKEAETAQPTPSQSISKNDKFWVISDVHYLSDKLHDQGEQFQFIKKTSAGKDLDYPRERLEALLWQIEKERPKGLIVSGDLTLNGEKLSAEELAGYFKRAEELGTQVYVIPGNHDISDGWARRYEGDQMERTDQILPGEFAEIFADMGYQEAFSRDSDSLSYAVRPFKDLMLVMIDTNKYINDVSGSSPQTSGKLRTKTYEWLETIFAQAKAEKLQVIPVMHHNLTDHNTHVNKGFTIDQAGNVQDFLFKHQMSLVLTGHIHTQDIASIVKGKQTIYDIATGSFATLSNPIGEISLENQVLTYQKKQLLMDDWAQATDQTDPQLLAYSTYSQKLFNDDGIGMAHRQMYEEGWYDETTADLVADFIGRMNVRYFDGADYYDQGEMAAIEADKGYQLLKKQPDSFLLAYVESILVDQDIDDTHVEIPIGY</sequence>
<evidence type="ECO:0000256" key="4">
    <source>
        <dbReference type="ARBA" id="ARBA00025742"/>
    </source>
</evidence>
<proteinExistence type="inferred from homology"/>
<dbReference type="Pfam" id="PF17839">
    <property type="entry name" value="CNP_C_terminal"/>
    <property type="match status" value="1"/>
</dbReference>
<keyword evidence="5" id="KW-0812">Transmembrane</keyword>
<dbReference type="PANTHER" id="PTHR42988">
    <property type="entry name" value="PHOSPHOHYDROLASE"/>
    <property type="match status" value="1"/>
</dbReference>
<keyword evidence="1" id="KW-0479">Metal-binding</keyword>
<accession>A0A940PE31</accession>
<feature type="transmembrane region" description="Helical" evidence="5">
    <location>
        <begin position="9"/>
        <end position="28"/>
    </location>
</feature>
<comment type="caution">
    <text evidence="8">The sequence shown here is derived from an EMBL/GenBank/DDBJ whole genome shotgun (WGS) entry which is preliminary data.</text>
</comment>
<dbReference type="InterPro" id="IPR012365">
    <property type="entry name" value="Pesteras_lmo2642"/>
</dbReference>
<dbReference type="SUPFAM" id="SSF56300">
    <property type="entry name" value="Metallo-dependent phosphatases"/>
    <property type="match status" value="1"/>
</dbReference>
<feature type="domain" description="Calcineurin-like phosphoesterase" evidence="6">
    <location>
        <begin position="53"/>
        <end position="296"/>
    </location>
</feature>
<dbReference type="RefSeq" id="WP_209526767.1">
    <property type="nucleotide sequence ID" value="NZ_JAEEGA010000005.1"/>
</dbReference>
<evidence type="ECO:0000259" key="7">
    <source>
        <dbReference type="Pfam" id="PF17839"/>
    </source>
</evidence>
<dbReference type="GO" id="GO:0046872">
    <property type="term" value="F:metal ion binding"/>
    <property type="evidence" value="ECO:0007669"/>
    <property type="project" value="UniProtKB-KW"/>
</dbReference>
<protein>
    <submittedName>
        <fullName evidence="8">Metallophosphoesterase</fullName>
    </submittedName>
</protein>
<dbReference type="PIRSF" id="PIRSF034890">
    <property type="entry name" value="Pesteras_lmo2642"/>
    <property type="match status" value="1"/>
</dbReference>
<organism evidence="8 9">
    <name type="scientific">Vagococcus allomyrinae</name>
    <dbReference type="NCBI Taxonomy" id="2794353"/>
    <lineage>
        <taxon>Bacteria</taxon>
        <taxon>Bacillati</taxon>
        <taxon>Bacillota</taxon>
        <taxon>Bacilli</taxon>
        <taxon>Lactobacillales</taxon>
        <taxon>Enterococcaceae</taxon>
        <taxon>Vagococcus</taxon>
    </lineage>
</organism>
<evidence type="ECO:0000256" key="1">
    <source>
        <dbReference type="ARBA" id="ARBA00022723"/>
    </source>
</evidence>
<evidence type="ECO:0000313" key="9">
    <source>
        <dbReference type="Proteomes" id="UP000674938"/>
    </source>
</evidence>
<dbReference type="InterPro" id="IPR029052">
    <property type="entry name" value="Metallo-depent_PP-like"/>
</dbReference>
<dbReference type="InterPro" id="IPR004843">
    <property type="entry name" value="Calcineurin-like_PHP"/>
</dbReference>